<sequence>METHADEATTEPTGQNSPVLNENNFTNVIEIGHENKPHSDQDSLSEVTECRRSTRERKLNQKGKEYILDLKRNIFKQTKCCLVDKLSSLKTEVSTLEGSSITYEIEQLETLVKEFNQGLDELLKLLEPEQRESYITECQSVLNDWNNVKGSLVLNMQKYEIDNIRSNHQVSLPEDRKSTTSSFRTSSSIQEKKLQARAKVAALRSKIVVEEEIIEQKNLLAKHEAHLEKLKMKQQLAEAEAEVEVYEEAENDQDQIPALPKNRFPSPTTSNNNLNNKITRDNVTPAPLPVSQNVSAPDKSMNYNAPPFIPPQNSIRSAPVQQQILVPGNEQIPHTPTSVPENRQLYDSNKVILEALSLQRLPKLTPKVFEGDEMEFLRWESSFDALVASNTNDSKTMLHYLCKFLKGEPLKMVEHYQDLHHDADTAYRRAREELKYRYGNASVLTASIDKKLTEWPKIGRDSNRELLHFSDFLNQVEAAMNKYTALKFFDCARELVKLAEKLPGWAQNEWKRKVWQYKEINGEESFPPFSRFAETVKVLARRANMPEFGMTTKQEESRRKGFDNQRAKRNSSKNFSVFGTRVNQGNKNDKSTQFSPETFGERSQDRSHQRKMFCFHCQKDDHSLNDCKDFLALDFDNRKTFLRENRICFNCLETTNHIAKKCDQKKPECATCAQRHATALHDPQRHPSEPKAATKCTRVCGSHQTTKSCAKIVLVWLRHPSVPGREVLTYALLDDQSNAVLVKESVFERLGIEASPTNIKVSTVLSKDKLVASYRVRDLEVSDYHHQNSIRLSTAYTRDDLPADDSDIPTRRAASQWDHLKDIAKHIPEQRKVEIGLLIGRNVPQAMKTREVVNGKDDEPWAERYDLGWTIIGDVCKGPEGNDSDEAFKINRIVVRDSATTKEIYTPSDVQRMMELDYSERKAEREDNTIHSVEDRKFLQILEEGIKKDTDGQLSRELDYDVDADIYYSDSTVVLGYVQNEARRFHVYVGNRVQAIRSKTSPESWHHVKGKDNPADIASRSATPKELLDSPTWLNGPDFLWQTELPENTSSSPPLDENDPEVRKVTVHAVHVKSQKRPLDMDILNRFSSWFKLKHAVALATKYVKILRIRVSQRRAGQEPDVRGKSSSMSVLVEDLQQAEHTIIKNVQQHYFHDEVTVLQNLKDGQFKNYAETRTRNQKLKHISSLHRLDPFVDQHGIVRVGGRIKRADVTFQEKHPVVLPKNSHITTLVIRHHHEAVQHQGRLLTLNEIRHAGYWIIHVRKVEIQKATSNLDKNGRRKNSLSSFERPIHKLTVLLEMVEQEETERNVPAKEQ</sequence>
<evidence type="ECO:0000256" key="2">
    <source>
        <dbReference type="SAM" id="MobiDB-lite"/>
    </source>
</evidence>
<proteinExistence type="predicted"/>
<protein>
    <submittedName>
        <fullName evidence="3">Uncharacterized protein LOC110243606</fullName>
    </submittedName>
</protein>
<dbReference type="InterPro" id="IPR001878">
    <property type="entry name" value="Znf_CCHC"/>
</dbReference>
<dbReference type="Pfam" id="PF03564">
    <property type="entry name" value="DUF1759"/>
    <property type="match status" value="1"/>
</dbReference>
<dbReference type="PANTHER" id="PTHR47331:SF6">
    <property type="entry name" value="DOUBLECORTIN DOMAIN-CONTAINING PROTEIN"/>
    <property type="match status" value="1"/>
</dbReference>
<feature type="region of interest" description="Disordered" evidence="2">
    <location>
        <begin position="257"/>
        <end position="288"/>
    </location>
</feature>
<evidence type="ECO:0000313" key="3">
    <source>
        <dbReference type="EMBL" id="CAB3986878.1"/>
    </source>
</evidence>
<comment type="caution">
    <text evidence="3">The sequence shown here is derived from an EMBL/GenBank/DDBJ whole genome shotgun (WGS) entry which is preliminary data.</text>
</comment>
<dbReference type="SMART" id="SM00343">
    <property type="entry name" value="ZnF_C2HC"/>
    <property type="match status" value="2"/>
</dbReference>
<accession>A0A6S7G4M7</accession>
<feature type="compositionally biased region" description="Polar residues" evidence="2">
    <location>
        <begin position="10"/>
        <end position="22"/>
    </location>
</feature>
<dbReference type="PANTHER" id="PTHR47331">
    <property type="entry name" value="PHD-TYPE DOMAIN-CONTAINING PROTEIN"/>
    <property type="match status" value="1"/>
</dbReference>
<keyword evidence="4" id="KW-1185">Reference proteome</keyword>
<name>A0A6S7G4M7_PARCT</name>
<dbReference type="OrthoDB" id="5987960at2759"/>
<feature type="compositionally biased region" description="Basic and acidic residues" evidence="2">
    <location>
        <begin position="553"/>
        <end position="566"/>
    </location>
</feature>
<dbReference type="Proteomes" id="UP001152795">
    <property type="component" value="Unassembled WGS sequence"/>
</dbReference>
<dbReference type="GO" id="GO:0008270">
    <property type="term" value="F:zinc ion binding"/>
    <property type="evidence" value="ECO:0007669"/>
    <property type="project" value="InterPro"/>
</dbReference>
<feature type="coiled-coil region" evidence="1">
    <location>
        <begin position="213"/>
        <end position="256"/>
    </location>
</feature>
<feature type="compositionally biased region" description="Polar residues" evidence="2">
    <location>
        <begin position="572"/>
        <end position="596"/>
    </location>
</feature>
<evidence type="ECO:0000256" key="1">
    <source>
        <dbReference type="SAM" id="Coils"/>
    </source>
</evidence>
<dbReference type="GO" id="GO:0003676">
    <property type="term" value="F:nucleic acid binding"/>
    <property type="evidence" value="ECO:0007669"/>
    <property type="project" value="InterPro"/>
</dbReference>
<dbReference type="InterPro" id="IPR005312">
    <property type="entry name" value="DUF1759"/>
</dbReference>
<feature type="region of interest" description="Disordered" evidence="2">
    <location>
        <begin position="552"/>
        <end position="604"/>
    </location>
</feature>
<gene>
    <name evidence="3" type="ORF">PACLA_8A079693</name>
</gene>
<keyword evidence="1" id="KW-0175">Coiled coil</keyword>
<dbReference type="EMBL" id="CACRXK020001086">
    <property type="protein sequence ID" value="CAB3986878.1"/>
    <property type="molecule type" value="Genomic_DNA"/>
</dbReference>
<evidence type="ECO:0000313" key="4">
    <source>
        <dbReference type="Proteomes" id="UP001152795"/>
    </source>
</evidence>
<organism evidence="3 4">
    <name type="scientific">Paramuricea clavata</name>
    <name type="common">Red gorgonian</name>
    <name type="synonym">Violescent sea-whip</name>
    <dbReference type="NCBI Taxonomy" id="317549"/>
    <lineage>
        <taxon>Eukaryota</taxon>
        <taxon>Metazoa</taxon>
        <taxon>Cnidaria</taxon>
        <taxon>Anthozoa</taxon>
        <taxon>Octocorallia</taxon>
        <taxon>Malacalcyonacea</taxon>
        <taxon>Plexauridae</taxon>
        <taxon>Paramuricea</taxon>
    </lineage>
</organism>
<reference evidence="3" key="1">
    <citation type="submission" date="2020-04" db="EMBL/GenBank/DDBJ databases">
        <authorList>
            <person name="Alioto T."/>
            <person name="Alioto T."/>
            <person name="Gomez Garrido J."/>
        </authorList>
    </citation>
    <scope>NUCLEOTIDE SEQUENCE</scope>
    <source>
        <strain evidence="3">A484AB</strain>
    </source>
</reference>
<feature type="region of interest" description="Disordered" evidence="2">
    <location>
        <begin position="1"/>
        <end position="22"/>
    </location>
</feature>